<dbReference type="InterPro" id="IPR016040">
    <property type="entry name" value="NAD(P)-bd_dom"/>
</dbReference>
<evidence type="ECO:0000259" key="1">
    <source>
        <dbReference type="Pfam" id="PF13460"/>
    </source>
</evidence>
<name>A0A1H5T7N7_9ACTN</name>
<dbReference type="PANTHER" id="PTHR43355:SF2">
    <property type="entry name" value="FLAVIN REDUCTASE (NADPH)"/>
    <property type="match status" value="1"/>
</dbReference>
<dbReference type="RefSeq" id="WP_103883808.1">
    <property type="nucleotide sequence ID" value="NZ_FNVU01000001.1"/>
</dbReference>
<dbReference type="Pfam" id="PF13460">
    <property type="entry name" value="NAD_binding_10"/>
    <property type="match status" value="1"/>
</dbReference>
<organism evidence="2 3">
    <name type="scientific">Actinacidiphila yanglinensis</name>
    <dbReference type="NCBI Taxonomy" id="310779"/>
    <lineage>
        <taxon>Bacteria</taxon>
        <taxon>Bacillati</taxon>
        <taxon>Actinomycetota</taxon>
        <taxon>Actinomycetes</taxon>
        <taxon>Kitasatosporales</taxon>
        <taxon>Streptomycetaceae</taxon>
        <taxon>Actinacidiphila</taxon>
    </lineage>
</organism>
<dbReference type="EMBL" id="FNVU01000001">
    <property type="protein sequence ID" value="SEF58853.1"/>
    <property type="molecule type" value="Genomic_DNA"/>
</dbReference>
<gene>
    <name evidence="2" type="ORF">SAMN05216223_101423</name>
</gene>
<dbReference type="PANTHER" id="PTHR43355">
    <property type="entry name" value="FLAVIN REDUCTASE (NADPH)"/>
    <property type="match status" value="1"/>
</dbReference>
<dbReference type="GO" id="GO:0016646">
    <property type="term" value="F:oxidoreductase activity, acting on the CH-NH group of donors, NAD or NADP as acceptor"/>
    <property type="evidence" value="ECO:0007669"/>
    <property type="project" value="TreeGrafter"/>
</dbReference>
<keyword evidence="3" id="KW-1185">Reference proteome</keyword>
<reference evidence="2 3" key="1">
    <citation type="submission" date="2016-10" db="EMBL/GenBank/DDBJ databases">
        <authorList>
            <person name="de Groot N.N."/>
        </authorList>
    </citation>
    <scope>NUCLEOTIDE SEQUENCE [LARGE SCALE GENOMIC DNA]</scope>
    <source>
        <strain evidence="2 3">CGMCC 4.2023</strain>
    </source>
</reference>
<dbReference type="SUPFAM" id="SSF51735">
    <property type="entry name" value="NAD(P)-binding Rossmann-fold domains"/>
    <property type="match status" value="1"/>
</dbReference>
<evidence type="ECO:0000313" key="2">
    <source>
        <dbReference type="EMBL" id="SEF58853.1"/>
    </source>
</evidence>
<dbReference type="InterPro" id="IPR051606">
    <property type="entry name" value="Polyketide_Oxido-like"/>
</dbReference>
<accession>A0A1H5T7N7</accession>
<feature type="domain" description="NAD(P)-binding" evidence="1">
    <location>
        <begin position="7"/>
        <end position="194"/>
    </location>
</feature>
<dbReference type="OrthoDB" id="3191258at2"/>
<dbReference type="InterPro" id="IPR036291">
    <property type="entry name" value="NAD(P)-bd_dom_sf"/>
</dbReference>
<dbReference type="Proteomes" id="UP000236754">
    <property type="component" value="Unassembled WGS sequence"/>
</dbReference>
<dbReference type="Gene3D" id="3.40.50.720">
    <property type="entry name" value="NAD(P)-binding Rossmann-like Domain"/>
    <property type="match status" value="1"/>
</dbReference>
<evidence type="ECO:0000313" key="3">
    <source>
        <dbReference type="Proteomes" id="UP000236754"/>
    </source>
</evidence>
<sequence length="210" mass="21631">MRITVFGAAGAAGRRIAAEALSRGHEVTGVVRSEERFSALPEGVHARVGDALSPVSATELLHTQDLAVAATRPPYGKEDELVLAAEVLLGAAAATGVRLLLVGGAGTLGVPSGGTVAEAPDFPAEWAPIARACALQLEACRASSGADWTCLSPAALLEPGERTGHFRLGGDELVVDGDGVSALSYEDLAVALLDEAERPRHRGRRFTAGY</sequence>
<protein>
    <recommendedName>
        <fullName evidence="1">NAD(P)-binding domain-containing protein</fullName>
    </recommendedName>
</protein>
<dbReference type="AlphaFoldDB" id="A0A1H5T7N7"/>
<proteinExistence type="predicted"/>